<gene>
    <name evidence="2" type="ORF">AVDCRST_MAG08-3062</name>
</gene>
<organism evidence="2">
    <name type="scientific">uncultured Acetobacteraceae bacterium</name>
    <dbReference type="NCBI Taxonomy" id="169975"/>
    <lineage>
        <taxon>Bacteria</taxon>
        <taxon>Pseudomonadati</taxon>
        <taxon>Pseudomonadota</taxon>
        <taxon>Alphaproteobacteria</taxon>
        <taxon>Acetobacterales</taxon>
        <taxon>Acetobacteraceae</taxon>
        <taxon>environmental samples</taxon>
    </lineage>
</organism>
<feature type="region of interest" description="Disordered" evidence="1">
    <location>
        <begin position="1"/>
        <end position="89"/>
    </location>
</feature>
<accession>A0A6J4J6H0</accession>
<keyword evidence="2" id="KW-0808">Transferase</keyword>
<dbReference type="EC" id="6.3.5.7" evidence="2"/>
<protein>
    <submittedName>
        <fullName evidence="2">Aspartyl-tRNA(Asn) amidotransferase subunit A @ Glutamyl-tRNA(Gln) amidotransferase subunit A</fullName>
        <ecNumber evidence="2">6.3.5.6</ecNumber>
        <ecNumber evidence="2">6.3.5.7</ecNumber>
    </submittedName>
</protein>
<sequence length="154" mass="17119">GGHLGRRGRRLHPRPAPRHPRRGRRPARWAGLRRQGLVRRFRPPDHLRQPGLGAHPSAGRGHGALRFRAAPSRGAFARQDQDGGTGLRPHRRERLARHAAESGGAGAFSRRVLLRFGGGGRGRAGGFRARLRHRRLRARPGELLRPPRRPAELG</sequence>
<reference evidence="2" key="1">
    <citation type="submission" date="2020-02" db="EMBL/GenBank/DDBJ databases">
        <authorList>
            <person name="Meier V. D."/>
        </authorList>
    </citation>
    <scope>NUCLEOTIDE SEQUENCE</scope>
    <source>
        <strain evidence="2">AVDCRST_MAG08</strain>
    </source>
</reference>
<feature type="compositionally biased region" description="Basic residues" evidence="1">
    <location>
        <begin position="1"/>
        <end position="27"/>
    </location>
</feature>
<dbReference type="AlphaFoldDB" id="A0A6J4J6H0"/>
<name>A0A6J4J6H0_9PROT</name>
<dbReference type="GO" id="GO:0016740">
    <property type="term" value="F:transferase activity"/>
    <property type="evidence" value="ECO:0007669"/>
    <property type="project" value="UniProtKB-KW"/>
</dbReference>
<keyword evidence="2" id="KW-0436">Ligase</keyword>
<dbReference type="EMBL" id="CADCTG010000227">
    <property type="protein sequence ID" value="CAA9268359.1"/>
    <property type="molecule type" value="Genomic_DNA"/>
</dbReference>
<dbReference type="GO" id="GO:0050567">
    <property type="term" value="F:glutaminyl-tRNA synthase (glutamine-hydrolyzing) activity"/>
    <property type="evidence" value="ECO:0007669"/>
    <property type="project" value="UniProtKB-EC"/>
</dbReference>
<feature type="non-terminal residue" evidence="2">
    <location>
        <position position="154"/>
    </location>
</feature>
<dbReference type="EC" id="6.3.5.6" evidence="2"/>
<feature type="non-terminal residue" evidence="2">
    <location>
        <position position="1"/>
    </location>
</feature>
<evidence type="ECO:0000313" key="2">
    <source>
        <dbReference type="EMBL" id="CAA9268359.1"/>
    </source>
</evidence>
<evidence type="ECO:0000256" key="1">
    <source>
        <dbReference type="SAM" id="MobiDB-lite"/>
    </source>
</evidence>
<dbReference type="GO" id="GO:0050566">
    <property type="term" value="F:asparaginyl-tRNA synthase (glutamine-hydrolyzing) activity"/>
    <property type="evidence" value="ECO:0007669"/>
    <property type="project" value="UniProtKB-EC"/>
</dbReference>
<proteinExistence type="predicted"/>